<evidence type="ECO:0000313" key="8">
    <source>
        <dbReference type="EMBL" id="BCT93241.1"/>
    </source>
</evidence>
<feature type="domain" description="SH3b1" evidence="7">
    <location>
        <begin position="162"/>
        <end position="209"/>
    </location>
</feature>
<keyword evidence="2" id="KW-0645">Protease</keyword>
<dbReference type="InterPro" id="IPR039439">
    <property type="entry name" value="SH3b1_dom"/>
</dbReference>
<dbReference type="SUPFAM" id="SSF54001">
    <property type="entry name" value="Cysteine proteinases"/>
    <property type="match status" value="1"/>
</dbReference>
<reference evidence="8 9" key="1">
    <citation type="submission" date="2021-03" db="EMBL/GenBank/DDBJ databases">
        <title>Complete Genome Sequences of Two Lysobacter Strains Isolated from Sea Water (Lysobacter caseinilyticus) and Soil (Lysobacter helvus) in South Korea.</title>
        <authorList>
            <person name="Watanabe Y."/>
            <person name="Arakawa K."/>
        </authorList>
    </citation>
    <scope>NUCLEOTIDE SEQUENCE [LARGE SCALE GENOMIC DNA]</scope>
    <source>
        <strain evidence="8 9">KVB24</strain>
    </source>
</reference>
<comment type="similarity">
    <text evidence="1">Belongs to the peptidase C40 family.</text>
</comment>
<protein>
    <recommendedName>
        <fullName evidence="10">NlpC-P60 family protein</fullName>
    </recommendedName>
</protein>
<feature type="domain" description="NlpC/P60" evidence="6">
    <location>
        <begin position="327"/>
        <end position="419"/>
    </location>
</feature>
<keyword evidence="9" id="KW-1185">Reference proteome</keyword>
<dbReference type="EMBL" id="AP024545">
    <property type="protein sequence ID" value="BCT93241.1"/>
    <property type="molecule type" value="Genomic_DNA"/>
</dbReference>
<dbReference type="Pfam" id="PF12913">
    <property type="entry name" value="SH3_6"/>
    <property type="match status" value="1"/>
</dbReference>
<dbReference type="Pfam" id="PF00877">
    <property type="entry name" value="NLPC_P60"/>
    <property type="match status" value="1"/>
</dbReference>
<evidence type="ECO:0008006" key="10">
    <source>
        <dbReference type="Google" id="ProtNLM"/>
    </source>
</evidence>
<evidence type="ECO:0000256" key="1">
    <source>
        <dbReference type="ARBA" id="ARBA00007074"/>
    </source>
</evidence>
<dbReference type="InterPro" id="IPR038765">
    <property type="entry name" value="Papain-like_cys_pep_sf"/>
</dbReference>
<evidence type="ECO:0000256" key="3">
    <source>
        <dbReference type="ARBA" id="ARBA00022801"/>
    </source>
</evidence>
<organism evidence="8 9">
    <name type="scientific">Noviluteimonas caseinilytica</name>
    <dbReference type="NCBI Taxonomy" id="2675101"/>
    <lineage>
        <taxon>Bacteria</taxon>
        <taxon>Pseudomonadati</taxon>
        <taxon>Pseudomonadota</taxon>
        <taxon>Gammaproteobacteria</taxon>
        <taxon>Lysobacterales</taxon>
        <taxon>Lysobacteraceae</taxon>
        <taxon>Noviluteimonas</taxon>
    </lineage>
</organism>
<evidence type="ECO:0000256" key="4">
    <source>
        <dbReference type="ARBA" id="ARBA00022807"/>
    </source>
</evidence>
<keyword evidence="4" id="KW-0788">Thiol protease</keyword>
<sequence>MRLPSIPLVAGLALAIACAPAPAREPVHALVVPASGVPGVTDAQLDPAFWVARMGADADRVLLDANAIAAANARMQATDPSLYDLSALPASVTKAQANEWITDLSSRPSKPLYDEQHRAIPAATIDGLVDALALDKLADAPLTWALVVQRASLRTFPSNLRAFTSDDDTDIDRFQESGVFPGTPVAIVHTSRDGQWAFVVSQRYRAWIERKFLATGPRDNVLAYATKSPYRLVTGAKIRTVYTPELPKASEVLLEMGTRLPLADAKPDVPVNGQHPYTSHIVSLPIRGDDGTLQLAPALVPKIADTQAAPLPLTRANIVRQGFKFLGERYGWGHDYGDRDCSGFVSEVYASLGILLPRNTSDQARSPALRKTRFDDTSTRAQRDTAVAALDVGDLVYIPGHVMMVIGRIDGQPYVIHDTNGGSILGPDGKRFSLHLNAVSVTPLLPLMYDQDHRYVDRMTSVVRVAAAPN</sequence>
<dbReference type="PIRSF" id="PIRSF019015">
    <property type="entry name" value="P60_peptidase_YkfC"/>
    <property type="match status" value="1"/>
</dbReference>
<feature type="signal peptide" evidence="5">
    <location>
        <begin position="1"/>
        <end position="23"/>
    </location>
</feature>
<dbReference type="Proteomes" id="UP000681317">
    <property type="component" value="Chromosome"/>
</dbReference>
<accession>A0ABM7Q7I2</accession>
<keyword evidence="3" id="KW-0378">Hydrolase</keyword>
<dbReference type="InterPro" id="IPR000064">
    <property type="entry name" value="NLP_P60_dom"/>
</dbReference>
<feature type="chain" id="PRO_5045238855" description="NlpC-P60 family protein" evidence="5">
    <location>
        <begin position="24"/>
        <end position="470"/>
    </location>
</feature>
<dbReference type="RefSeq" id="WP_213434178.1">
    <property type="nucleotide sequence ID" value="NZ_AP024545.1"/>
</dbReference>
<evidence type="ECO:0000256" key="5">
    <source>
        <dbReference type="SAM" id="SignalP"/>
    </source>
</evidence>
<gene>
    <name evidence="8" type="ORF">LYSCAS_22650</name>
</gene>
<evidence type="ECO:0000259" key="6">
    <source>
        <dbReference type="Pfam" id="PF00877"/>
    </source>
</evidence>
<name>A0ABM7Q7I2_9GAMM</name>
<evidence type="ECO:0000256" key="2">
    <source>
        <dbReference type="ARBA" id="ARBA00022670"/>
    </source>
</evidence>
<evidence type="ECO:0000259" key="7">
    <source>
        <dbReference type="Pfam" id="PF12913"/>
    </source>
</evidence>
<proteinExistence type="inferred from homology"/>
<evidence type="ECO:0000313" key="9">
    <source>
        <dbReference type="Proteomes" id="UP000681317"/>
    </source>
</evidence>
<keyword evidence="5" id="KW-0732">Signal</keyword>
<dbReference type="InterPro" id="IPR027017">
    <property type="entry name" value="P60_peptidase_YkfC"/>
</dbReference>
<dbReference type="Gene3D" id="3.90.1720.10">
    <property type="entry name" value="endopeptidase domain like (from Nostoc punctiforme)"/>
    <property type="match status" value="1"/>
</dbReference>